<name>A0A4S4KEY7_9AGAM</name>
<dbReference type="GO" id="GO:0005634">
    <property type="term" value="C:nucleus"/>
    <property type="evidence" value="ECO:0007669"/>
    <property type="project" value="TreeGrafter"/>
</dbReference>
<comment type="caution">
    <text evidence="1">The sequence shown here is derived from an EMBL/GenBank/DDBJ whole genome shotgun (WGS) entry which is preliminary data.</text>
</comment>
<keyword evidence="2" id="KW-1185">Reference proteome</keyword>
<dbReference type="PANTHER" id="PTHR31859:SF1">
    <property type="entry name" value="TETRATRICOPEPTIDE REPEAT PROTEIN 39C"/>
    <property type="match status" value="1"/>
</dbReference>
<sequence>MLPEVHGLQTRLAAHAADPAGYEGGQGYWDDFCLANFLEGVCYRYIAHPEPNVIVDTKDEQLGVPREEAQARSLAALQLVLDNGPKIELDHQFVYYAHFEMGQLHACMGKKDEARKHFDLVLSGKPLEVNSSTRKGKYSLESLLMMRTHAAVEALDHGQPV</sequence>
<dbReference type="GO" id="GO:0005741">
    <property type="term" value="C:mitochondrial outer membrane"/>
    <property type="evidence" value="ECO:0007669"/>
    <property type="project" value="TreeGrafter"/>
</dbReference>
<dbReference type="GO" id="GO:0005829">
    <property type="term" value="C:cytosol"/>
    <property type="evidence" value="ECO:0007669"/>
    <property type="project" value="TreeGrafter"/>
</dbReference>
<reference evidence="1 2" key="1">
    <citation type="submission" date="2019-02" db="EMBL/GenBank/DDBJ databases">
        <title>Genome sequencing of the rare red list fungi Phellinidium pouzarii.</title>
        <authorList>
            <person name="Buettner E."/>
            <person name="Kellner H."/>
        </authorList>
    </citation>
    <scope>NUCLEOTIDE SEQUENCE [LARGE SCALE GENOMIC DNA]</scope>
    <source>
        <strain evidence="1 2">DSM 108285</strain>
    </source>
</reference>
<gene>
    <name evidence="1" type="ORF">EW145_g7757</name>
</gene>
<evidence type="ECO:0000313" key="1">
    <source>
        <dbReference type="EMBL" id="THG96566.1"/>
    </source>
</evidence>
<dbReference type="Proteomes" id="UP000308199">
    <property type="component" value="Unassembled WGS sequence"/>
</dbReference>
<dbReference type="OrthoDB" id="43460at2759"/>
<dbReference type="EMBL" id="SGPK01000868">
    <property type="protein sequence ID" value="THG96566.1"/>
    <property type="molecule type" value="Genomic_DNA"/>
</dbReference>
<dbReference type="PANTHER" id="PTHR31859">
    <property type="entry name" value="TETRATRICOPEPTIDE REPEAT PROTEIN 39 FAMILY MEMBER"/>
    <property type="match status" value="1"/>
</dbReference>
<dbReference type="SUPFAM" id="SSF48452">
    <property type="entry name" value="TPR-like"/>
    <property type="match status" value="1"/>
</dbReference>
<proteinExistence type="predicted"/>
<dbReference type="AlphaFoldDB" id="A0A4S4KEY7"/>
<evidence type="ECO:0000313" key="2">
    <source>
        <dbReference type="Proteomes" id="UP000308199"/>
    </source>
</evidence>
<dbReference type="InterPro" id="IPR019412">
    <property type="entry name" value="IML2/TPR_39"/>
</dbReference>
<organism evidence="1 2">
    <name type="scientific">Phellinidium pouzarii</name>
    <dbReference type="NCBI Taxonomy" id="167371"/>
    <lineage>
        <taxon>Eukaryota</taxon>
        <taxon>Fungi</taxon>
        <taxon>Dikarya</taxon>
        <taxon>Basidiomycota</taxon>
        <taxon>Agaricomycotina</taxon>
        <taxon>Agaricomycetes</taxon>
        <taxon>Hymenochaetales</taxon>
        <taxon>Hymenochaetaceae</taxon>
        <taxon>Phellinidium</taxon>
    </lineage>
</organism>
<accession>A0A4S4KEY7</accession>
<dbReference type="InterPro" id="IPR011990">
    <property type="entry name" value="TPR-like_helical_dom_sf"/>
</dbReference>
<protein>
    <submittedName>
        <fullName evidence="1">Uncharacterized protein</fullName>
    </submittedName>
</protein>